<dbReference type="EMBL" id="JAKNRV010000296">
    <property type="protein sequence ID" value="MCK1787099.1"/>
    <property type="molecule type" value="Genomic_DNA"/>
</dbReference>
<feature type="domain" description="Teneurin-like YD-shell" evidence="2">
    <location>
        <begin position="76"/>
        <end position="381"/>
    </location>
</feature>
<proteinExistence type="predicted"/>
<evidence type="ECO:0000313" key="3">
    <source>
        <dbReference type="EMBL" id="MCK1787099.1"/>
    </source>
</evidence>
<dbReference type="InterPro" id="IPR032871">
    <property type="entry name" value="AHH_dom_containing"/>
</dbReference>
<dbReference type="InterPro" id="IPR006530">
    <property type="entry name" value="YD"/>
</dbReference>
<dbReference type="Proteomes" id="UP001317085">
    <property type="component" value="Unassembled WGS sequence"/>
</dbReference>
<dbReference type="InterPro" id="IPR022385">
    <property type="entry name" value="Rhs_assc_core"/>
</dbReference>
<dbReference type="Gene3D" id="2.180.10.10">
    <property type="entry name" value="RHS repeat-associated core"/>
    <property type="match status" value="1"/>
</dbReference>
<dbReference type="NCBIfam" id="TIGR03696">
    <property type="entry name" value="Rhs_assc_core"/>
    <property type="match status" value="1"/>
</dbReference>
<dbReference type="InterPro" id="IPR056823">
    <property type="entry name" value="TEN-like_YD-shell"/>
</dbReference>
<dbReference type="PANTHER" id="PTHR32305">
    <property type="match status" value="1"/>
</dbReference>
<feature type="non-terminal residue" evidence="3">
    <location>
        <position position="1"/>
    </location>
</feature>
<keyword evidence="4" id="KW-1185">Reference proteome</keyword>
<evidence type="ECO:0000259" key="2">
    <source>
        <dbReference type="Pfam" id="PF25023"/>
    </source>
</evidence>
<dbReference type="PRINTS" id="PR00394">
    <property type="entry name" value="RHSPROTEIN"/>
</dbReference>
<reference evidence="3 4" key="1">
    <citation type="submission" date="2022-02" db="EMBL/GenBank/DDBJ databases">
        <title>Comparative genomics of the first Antarctic Pseudomonas spp. capable of biotransforming 2,4,6-Trinitrotoluene.</title>
        <authorList>
            <person name="Cabrera M.A."/>
            <person name="Marquez S.L."/>
            <person name="Perez-Donoso J.M."/>
        </authorList>
    </citation>
    <scope>NUCLEOTIDE SEQUENCE [LARGE SCALE GENOMIC DNA]</scope>
    <source>
        <strain evidence="3 4">TNT11</strain>
    </source>
</reference>
<accession>A0ABT0EMZ7</accession>
<gene>
    <name evidence="3" type="ORF">L9Z73_22945</name>
</gene>
<dbReference type="RefSeq" id="WP_247405851.1">
    <property type="nucleotide sequence ID" value="NZ_JAKNRV010000296.1"/>
</dbReference>
<dbReference type="Pfam" id="PF14412">
    <property type="entry name" value="AHH"/>
    <property type="match status" value="1"/>
</dbReference>
<protein>
    <submittedName>
        <fullName evidence="3">RHS domain-containing protein</fullName>
    </submittedName>
</protein>
<dbReference type="InterPro" id="IPR050708">
    <property type="entry name" value="T6SS_VgrG/RHS"/>
</dbReference>
<name>A0ABT0EMZ7_9PSED</name>
<sequence length="501" mass="58150">QLLEEHSSAGCLQHHYDELGNLTQTHLPDGRWLNRLYYGSGHLHQLNLDGHVISDFERDRLHRELQRTQGQLRTNTDYDRSGRVRSRKRRSIDQPWQLPTLVETHYSYDPSDNLIGRRRTDRQEHLAYDSSGRILVSQQIGRIETYAYDAAANLLDGPQQGGLVRHNRLLTYQDKRYTYDALGRMVEKRSAVRGVQRFAYDAESRLVEVRNDNGSVVRMAYDPLGRRIEKTEHGSDGCPLGETRFTWDGLRLLQEHKHSQTSLYLYDGDSYEPLARVDGNGEYQRVRYYHNDLNGLPEQLTEADGHDVWRATYRVWGNTLEEVREPYFIEEQNLRFQGQYLDRETGLHFNTFRFYDPDIGRFTTPDPISLVGGFNLYQYAVNPTGWFDPWGLSACAPTHHIATNKHAKWTPKYRVLFEKNGLGKFKNGKSRKDVLNDPLNKVDVPGHKGPHPKNMHAEIHKRLKSASRKGQDQFKAELAELRKEALDPTSTLNKILRKVDL</sequence>
<keyword evidence="1" id="KW-0677">Repeat</keyword>
<organism evidence="3 4">
    <name type="scientific">Pseudomonas emilianonis</name>
    <dbReference type="NCBI Taxonomy" id="2915812"/>
    <lineage>
        <taxon>Bacteria</taxon>
        <taxon>Pseudomonadati</taxon>
        <taxon>Pseudomonadota</taxon>
        <taxon>Gammaproteobacteria</taxon>
        <taxon>Pseudomonadales</taxon>
        <taxon>Pseudomonadaceae</taxon>
        <taxon>Pseudomonas</taxon>
    </lineage>
</organism>
<evidence type="ECO:0000256" key="1">
    <source>
        <dbReference type="ARBA" id="ARBA00022737"/>
    </source>
</evidence>
<evidence type="ECO:0000313" key="4">
    <source>
        <dbReference type="Proteomes" id="UP001317085"/>
    </source>
</evidence>
<comment type="caution">
    <text evidence="3">The sequence shown here is derived from an EMBL/GenBank/DDBJ whole genome shotgun (WGS) entry which is preliminary data.</text>
</comment>
<dbReference type="NCBIfam" id="TIGR01643">
    <property type="entry name" value="YD_repeat_2x"/>
    <property type="match status" value="2"/>
</dbReference>
<dbReference type="Pfam" id="PF25023">
    <property type="entry name" value="TEN_YD-shell"/>
    <property type="match status" value="1"/>
</dbReference>
<dbReference type="PANTHER" id="PTHR32305:SF15">
    <property type="entry name" value="PROTEIN RHSA-RELATED"/>
    <property type="match status" value="1"/>
</dbReference>